<feature type="transmembrane region" description="Helical" evidence="1">
    <location>
        <begin position="12"/>
        <end position="36"/>
    </location>
</feature>
<evidence type="ECO:0000313" key="3">
    <source>
        <dbReference type="EMBL" id="TDR56550.1"/>
    </source>
</evidence>
<feature type="transmembrane region" description="Helical" evidence="1">
    <location>
        <begin position="48"/>
        <end position="66"/>
    </location>
</feature>
<dbReference type="InterPro" id="IPR006068">
    <property type="entry name" value="ATPase_P-typ_cation-transptr_C"/>
</dbReference>
<organism evidence="3 4">
    <name type="scientific">Halomonas ventosae</name>
    <dbReference type="NCBI Taxonomy" id="229007"/>
    <lineage>
        <taxon>Bacteria</taxon>
        <taxon>Pseudomonadati</taxon>
        <taxon>Pseudomonadota</taxon>
        <taxon>Gammaproteobacteria</taxon>
        <taxon>Oceanospirillales</taxon>
        <taxon>Halomonadaceae</taxon>
        <taxon>Halomonas</taxon>
    </lineage>
</organism>
<dbReference type="InterPro" id="IPR023298">
    <property type="entry name" value="ATPase_P-typ_TM_dom_sf"/>
</dbReference>
<accession>A0A4R6ZUR7</accession>
<keyword evidence="1" id="KW-0472">Membrane</keyword>
<feature type="transmembrane region" description="Helical" evidence="1">
    <location>
        <begin position="87"/>
        <end position="106"/>
    </location>
</feature>
<evidence type="ECO:0000259" key="2">
    <source>
        <dbReference type="Pfam" id="PF00689"/>
    </source>
</evidence>
<proteinExistence type="predicted"/>
<keyword evidence="1" id="KW-0812">Transmembrane</keyword>
<protein>
    <submittedName>
        <fullName evidence="3">Cation transport ATPase-like protein</fullName>
    </submittedName>
</protein>
<gene>
    <name evidence="3" type="ORF">DFP85_10362</name>
</gene>
<feature type="domain" description="Cation-transporting P-type ATPase C-terminal" evidence="2">
    <location>
        <begin position="1"/>
        <end position="139"/>
    </location>
</feature>
<sequence>MTRQPRDPDASLLDLFLLWRVVFVSMLLLVGVFGMFSWLQAQGGSIELARTGAVNMLVMGSAAYLINSRFLLRSTLSMAGLFGSRPVWASIGIIVMLQLGWTYLPVMQLIFGSEGLGLGHWGVILAGSLAIYLIVEVEKGVLRARGVRGQPAASPGGHDRTGVESS</sequence>
<feature type="transmembrane region" description="Helical" evidence="1">
    <location>
        <begin position="118"/>
        <end position="135"/>
    </location>
</feature>
<dbReference type="SUPFAM" id="SSF81665">
    <property type="entry name" value="Calcium ATPase, transmembrane domain M"/>
    <property type="match status" value="1"/>
</dbReference>
<evidence type="ECO:0000313" key="4">
    <source>
        <dbReference type="Proteomes" id="UP000295212"/>
    </source>
</evidence>
<reference evidence="3 4" key="1">
    <citation type="submission" date="2019-03" db="EMBL/GenBank/DDBJ databases">
        <title>Genomic Encyclopedia of Type Strains, Phase III (KMG-III): the genomes of soil and plant-associated and newly described type strains.</title>
        <authorList>
            <person name="Whitman W."/>
        </authorList>
    </citation>
    <scope>NUCLEOTIDE SEQUENCE [LARGE SCALE GENOMIC DNA]</scope>
    <source>
        <strain evidence="3 4">CECT 5797</strain>
    </source>
</reference>
<dbReference type="Proteomes" id="UP000295212">
    <property type="component" value="Unassembled WGS sequence"/>
</dbReference>
<keyword evidence="1" id="KW-1133">Transmembrane helix</keyword>
<dbReference type="Gene3D" id="1.20.1110.10">
    <property type="entry name" value="Calcium-transporting ATPase, transmembrane domain"/>
    <property type="match status" value="1"/>
</dbReference>
<comment type="caution">
    <text evidence="3">The sequence shown here is derived from an EMBL/GenBank/DDBJ whole genome shotgun (WGS) entry which is preliminary data.</text>
</comment>
<dbReference type="AlphaFoldDB" id="A0A4R6ZUR7"/>
<dbReference type="GO" id="GO:0022857">
    <property type="term" value="F:transmembrane transporter activity"/>
    <property type="evidence" value="ECO:0007669"/>
    <property type="project" value="UniProtKB-ARBA"/>
</dbReference>
<dbReference type="Pfam" id="PF00689">
    <property type="entry name" value="Cation_ATPase_C"/>
    <property type="match status" value="1"/>
</dbReference>
<dbReference type="EMBL" id="SNZJ01000003">
    <property type="protein sequence ID" value="TDR56550.1"/>
    <property type="molecule type" value="Genomic_DNA"/>
</dbReference>
<evidence type="ECO:0000256" key="1">
    <source>
        <dbReference type="SAM" id="Phobius"/>
    </source>
</evidence>
<name>A0A4R6ZUR7_9GAMM</name>